<dbReference type="OrthoDB" id="427777at2759"/>
<proteinExistence type="predicted"/>
<protein>
    <submittedName>
        <fullName evidence="1">Uncharacterized protein</fullName>
    </submittedName>
</protein>
<dbReference type="Proteomes" id="UP000325577">
    <property type="component" value="Linkage Group LG7"/>
</dbReference>
<dbReference type="EMBL" id="CM018050">
    <property type="protein sequence ID" value="KAA8518247.1"/>
    <property type="molecule type" value="Genomic_DNA"/>
</dbReference>
<evidence type="ECO:0000313" key="1">
    <source>
        <dbReference type="EMBL" id="KAA8518247.1"/>
    </source>
</evidence>
<reference evidence="1 2" key="1">
    <citation type="submission" date="2019-09" db="EMBL/GenBank/DDBJ databases">
        <title>A chromosome-level genome assembly of the Chinese tupelo Nyssa sinensis.</title>
        <authorList>
            <person name="Yang X."/>
            <person name="Kang M."/>
            <person name="Yang Y."/>
            <person name="Xiong H."/>
            <person name="Wang M."/>
            <person name="Zhang Z."/>
            <person name="Wang Z."/>
            <person name="Wu H."/>
            <person name="Ma T."/>
            <person name="Liu J."/>
            <person name="Xi Z."/>
        </authorList>
    </citation>
    <scope>NUCLEOTIDE SEQUENCE [LARGE SCALE GENOMIC DNA]</scope>
    <source>
        <strain evidence="1">J267</strain>
        <tissue evidence="1">Leaf</tissue>
    </source>
</reference>
<dbReference type="AlphaFoldDB" id="A0A5J4ZLU8"/>
<evidence type="ECO:0000313" key="2">
    <source>
        <dbReference type="Proteomes" id="UP000325577"/>
    </source>
</evidence>
<gene>
    <name evidence="1" type="ORF">F0562_015870</name>
</gene>
<organism evidence="1 2">
    <name type="scientific">Nyssa sinensis</name>
    <dbReference type="NCBI Taxonomy" id="561372"/>
    <lineage>
        <taxon>Eukaryota</taxon>
        <taxon>Viridiplantae</taxon>
        <taxon>Streptophyta</taxon>
        <taxon>Embryophyta</taxon>
        <taxon>Tracheophyta</taxon>
        <taxon>Spermatophyta</taxon>
        <taxon>Magnoliopsida</taxon>
        <taxon>eudicotyledons</taxon>
        <taxon>Gunneridae</taxon>
        <taxon>Pentapetalae</taxon>
        <taxon>asterids</taxon>
        <taxon>Cornales</taxon>
        <taxon>Nyssaceae</taxon>
        <taxon>Nyssa</taxon>
    </lineage>
</organism>
<name>A0A5J4ZLU8_9ASTE</name>
<keyword evidence="2" id="KW-1185">Reference proteome</keyword>
<accession>A0A5J4ZLU8</accession>
<dbReference type="InterPro" id="IPR039589">
    <property type="entry name" value="TBCC1"/>
</dbReference>
<sequence>MTLQISPGHARLVVDTLASVLHSYSGQLVFAKTTELDFVGADVYHLILFLPIQSHKRLRPRTHKDSTTVADVWPSTSALDGILSALSPLQLVRCNSLQFMPSQADERGSSVILFTEAVGQHSLSFVGLCGRARISGGLQALLGEKKGLDSARGGLLGERKGLDSVKGKQFL</sequence>
<dbReference type="PANTHER" id="PTHR16052">
    <property type="entry name" value="TBCC DOMAIN-CONTAINING PROTEIN 1"/>
    <property type="match status" value="1"/>
</dbReference>
<dbReference type="PANTHER" id="PTHR16052:SF0">
    <property type="entry name" value="TBCC DOMAIN-CONTAINING PROTEIN 1"/>
    <property type="match status" value="1"/>
</dbReference>